<name>A0A974A5F4_9BRAD</name>
<comment type="caution">
    <text evidence="2">The sequence shown here is derived from an EMBL/GenBank/DDBJ whole genome shotgun (WGS) entry which is preliminary data.</text>
</comment>
<dbReference type="AlphaFoldDB" id="A0A974A5F4"/>
<proteinExistence type="predicted"/>
<evidence type="ECO:0000313" key="2">
    <source>
        <dbReference type="EMBL" id="NVI49320.1"/>
    </source>
</evidence>
<accession>A0A974A5F4</accession>
<feature type="compositionally biased region" description="Basic and acidic residues" evidence="1">
    <location>
        <begin position="209"/>
        <end position="219"/>
    </location>
</feature>
<evidence type="ECO:0000256" key="1">
    <source>
        <dbReference type="SAM" id="MobiDB-lite"/>
    </source>
</evidence>
<dbReference type="EMBL" id="JAAOLE020000001">
    <property type="protein sequence ID" value="NVI49320.1"/>
    <property type="molecule type" value="Genomic_DNA"/>
</dbReference>
<dbReference type="RefSeq" id="WP_166213709.1">
    <property type="nucleotide sequence ID" value="NZ_CP088285.1"/>
</dbReference>
<gene>
    <name evidence="2" type="ORF">HAP48_042095</name>
</gene>
<sequence>MLRPQARTTRRHWETLSDDQLLDTELMTDDPESLPNLVYELPADDEDPYVEYKYDLRKSERKMFSCVHGHHQHHAGFVMRKGESRFLVGWICAKTIYGEDFENYTADFDAAVSRQDALRRVREIKVAIHPFVEYLNAISSSEVFRHFNRVRGQLETQMPWVFDTLACRCFHGSTHHRRVIAKEIVCSRTGCAPRVQPIDGGLRGSADYTSRRTGESCEAHRRHPR</sequence>
<protein>
    <submittedName>
        <fullName evidence="2">Uncharacterized protein</fullName>
    </submittedName>
</protein>
<feature type="region of interest" description="Disordered" evidence="1">
    <location>
        <begin position="202"/>
        <end position="225"/>
    </location>
</feature>
<organism evidence="2">
    <name type="scientific">Bradyrhizobium septentrionale</name>
    <dbReference type="NCBI Taxonomy" id="1404411"/>
    <lineage>
        <taxon>Bacteria</taxon>
        <taxon>Pseudomonadati</taxon>
        <taxon>Pseudomonadota</taxon>
        <taxon>Alphaproteobacteria</taxon>
        <taxon>Hyphomicrobiales</taxon>
        <taxon>Nitrobacteraceae</taxon>
        <taxon>Bradyrhizobium</taxon>
    </lineage>
</organism>
<reference evidence="2" key="1">
    <citation type="submission" date="2020-06" db="EMBL/GenBank/DDBJ databases">
        <title>Whole Genome Sequence of Bradyrhizobium sp. Strain 1S1.</title>
        <authorList>
            <person name="Bromfield E.S.P."/>
            <person name="Cloutier S."/>
        </authorList>
    </citation>
    <scope>NUCLEOTIDE SEQUENCE [LARGE SCALE GENOMIC DNA]</scope>
    <source>
        <strain evidence="2">1S1</strain>
    </source>
</reference>